<dbReference type="Gene3D" id="3.40.50.1820">
    <property type="entry name" value="alpha/beta hydrolase"/>
    <property type="match status" value="1"/>
</dbReference>
<dbReference type="SUPFAM" id="SSF53474">
    <property type="entry name" value="alpha/beta-Hydrolases"/>
    <property type="match status" value="1"/>
</dbReference>
<accession>A0AAV5AH97</accession>
<keyword evidence="4" id="KW-1185">Reference proteome</keyword>
<dbReference type="InterPro" id="IPR049492">
    <property type="entry name" value="BD-FAE-like_dom"/>
</dbReference>
<dbReference type="EMBL" id="BPWL01000007">
    <property type="protein sequence ID" value="GJJ12054.1"/>
    <property type="molecule type" value="Genomic_DNA"/>
</dbReference>
<dbReference type="GO" id="GO:0016787">
    <property type="term" value="F:hydrolase activity"/>
    <property type="evidence" value="ECO:0007669"/>
    <property type="project" value="UniProtKB-KW"/>
</dbReference>
<sequence>MTSEHHHPFIDLYADTETSDKPLVVFIHGGAWRSESKDIFQSFALHILDEVRLPVAVLDYRLSTKHNNLKHPGHAEDVLDELEKLVEWPTPLFDRSRLYLVGHSAGAHILSSIFLDSEVDTLQPSDALLYAVQGILVASGIFDPETLLDRFPNYDFIPQVFTGPYSRWNTLNYTIRSNMPPSFTRWHVVHSSGDTLVNVEQSEAMFNHIHEAYAKENWDTGLISKDYDTLTIGHYYTTKAPFASLVGAWAMQDIQNR</sequence>
<evidence type="ECO:0000256" key="1">
    <source>
        <dbReference type="ARBA" id="ARBA00022801"/>
    </source>
</evidence>
<name>A0AAV5AH97_9AGAM</name>
<dbReference type="InterPro" id="IPR050300">
    <property type="entry name" value="GDXG_lipolytic_enzyme"/>
</dbReference>
<feature type="domain" description="BD-FAE-like" evidence="2">
    <location>
        <begin position="11"/>
        <end position="111"/>
    </location>
</feature>
<dbReference type="InterPro" id="IPR029058">
    <property type="entry name" value="AB_hydrolase_fold"/>
</dbReference>
<dbReference type="Pfam" id="PF20434">
    <property type="entry name" value="BD-FAE"/>
    <property type="match status" value="1"/>
</dbReference>
<dbReference type="AlphaFoldDB" id="A0AAV5AH97"/>
<organism evidence="3 4">
    <name type="scientific">Clathrus columnatus</name>
    <dbReference type="NCBI Taxonomy" id="1419009"/>
    <lineage>
        <taxon>Eukaryota</taxon>
        <taxon>Fungi</taxon>
        <taxon>Dikarya</taxon>
        <taxon>Basidiomycota</taxon>
        <taxon>Agaricomycotina</taxon>
        <taxon>Agaricomycetes</taxon>
        <taxon>Phallomycetidae</taxon>
        <taxon>Phallales</taxon>
        <taxon>Clathraceae</taxon>
        <taxon>Clathrus</taxon>
    </lineage>
</organism>
<evidence type="ECO:0000313" key="3">
    <source>
        <dbReference type="EMBL" id="GJJ12054.1"/>
    </source>
</evidence>
<dbReference type="PANTHER" id="PTHR48081:SF33">
    <property type="entry name" value="KYNURENINE FORMAMIDASE"/>
    <property type="match status" value="1"/>
</dbReference>
<comment type="caution">
    <text evidence="3">The sequence shown here is derived from an EMBL/GenBank/DDBJ whole genome shotgun (WGS) entry which is preliminary data.</text>
</comment>
<reference evidence="3" key="1">
    <citation type="submission" date="2021-10" db="EMBL/GenBank/DDBJ databases">
        <title>De novo Genome Assembly of Clathrus columnatus (Basidiomycota, Fungi) Using Illumina and Nanopore Sequence Data.</title>
        <authorList>
            <person name="Ogiso-Tanaka E."/>
            <person name="Itagaki H."/>
            <person name="Hosoya T."/>
            <person name="Hosaka K."/>
        </authorList>
    </citation>
    <scope>NUCLEOTIDE SEQUENCE</scope>
    <source>
        <strain evidence="3">MO-923</strain>
    </source>
</reference>
<proteinExistence type="predicted"/>
<protein>
    <recommendedName>
        <fullName evidence="2">BD-FAE-like domain-containing protein</fullName>
    </recommendedName>
</protein>
<keyword evidence="1" id="KW-0378">Hydrolase</keyword>
<dbReference type="PANTHER" id="PTHR48081">
    <property type="entry name" value="AB HYDROLASE SUPERFAMILY PROTEIN C4A8.06C"/>
    <property type="match status" value="1"/>
</dbReference>
<dbReference type="Proteomes" id="UP001050691">
    <property type="component" value="Unassembled WGS sequence"/>
</dbReference>
<evidence type="ECO:0000313" key="4">
    <source>
        <dbReference type="Proteomes" id="UP001050691"/>
    </source>
</evidence>
<gene>
    <name evidence="3" type="ORF">Clacol_006295</name>
</gene>
<evidence type="ECO:0000259" key="2">
    <source>
        <dbReference type="Pfam" id="PF20434"/>
    </source>
</evidence>